<dbReference type="RefSeq" id="WP_252741571.1">
    <property type="nucleotide sequence ID" value="NZ_JAMXIB010000007.1"/>
</dbReference>
<keyword evidence="1" id="KW-0812">Transmembrane</keyword>
<reference evidence="2 3" key="1">
    <citation type="submission" date="2022-06" db="EMBL/GenBank/DDBJ databases">
        <authorList>
            <person name="Xuan X."/>
        </authorList>
    </citation>
    <scope>NUCLEOTIDE SEQUENCE [LARGE SCALE GENOMIC DNA]</scope>
    <source>
        <strain evidence="2 3">2V75</strain>
    </source>
</reference>
<keyword evidence="1" id="KW-0472">Membrane</keyword>
<evidence type="ECO:0000256" key="1">
    <source>
        <dbReference type="SAM" id="Phobius"/>
    </source>
</evidence>
<dbReference type="Proteomes" id="UP001206312">
    <property type="component" value="Unassembled WGS sequence"/>
</dbReference>
<feature type="transmembrane region" description="Helical" evidence="1">
    <location>
        <begin position="98"/>
        <end position="117"/>
    </location>
</feature>
<evidence type="ECO:0008006" key="4">
    <source>
        <dbReference type="Google" id="ProtNLM"/>
    </source>
</evidence>
<feature type="transmembrane region" description="Helical" evidence="1">
    <location>
        <begin position="41"/>
        <end position="60"/>
    </location>
</feature>
<proteinExistence type="predicted"/>
<keyword evidence="3" id="KW-1185">Reference proteome</keyword>
<accession>A0ABT1AYS6</accession>
<feature type="transmembrane region" description="Helical" evidence="1">
    <location>
        <begin position="129"/>
        <end position="147"/>
    </location>
</feature>
<sequence length="273" mass="30365">MRLPKLLFDVYVRASLHVSLSLVSLVAFTGDVFGLQISSHYYWALFLGSVAAYNTIKYGVETGKHLPGLPGGVRPLITGSLLALFLALYHLFFLPPAYWFLLMACGAISALYAVPFLPGVRNLRSFGLLKVFLVALVWTLASLWIPAWGRLQAGMWDLQVEGFQRILWIFLLMLPFEIRDLQRDPPSLRTIPQRWGVAATRRTGWAVALVFVLATWLKDSTAPGELLCKAVTGLLLGAALAGASERQGKYYASFWVEGIPIISWLLLRGLQEL</sequence>
<feature type="transmembrane region" description="Helical" evidence="1">
    <location>
        <begin position="72"/>
        <end position="92"/>
    </location>
</feature>
<protein>
    <recommendedName>
        <fullName evidence="4">Prenyltransferase</fullName>
    </recommendedName>
</protein>
<gene>
    <name evidence="2" type="ORF">NG653_10035</name>
</gene>
<name>A0ABT1AYS6_9FLAO</name>
<dbReference type="EMBL" id="JAMXIB010000007">
    <property type="protein sequence ID" value="MCO5725194.1"/>
    <property type="molecule type" value="Genomic_DNA"/>
</dbReference>
<feature type="transmembrane region" description="Helical" evidence="1">
    <location>
        <begin position="12"/>
        <end position="35"/>
    </location>
</feature>
<evidence type="ECO:0000313" key="3">
    <source>
        <dbReference type="Proteomes" id="UP001206312"/>
    </source>
</evidence>
<evidence type="ECO:0000313" key="2">
    <source>
        <dbReference type="EMBL" id="MCO5725194.1"/>
    </source>
</evidence>
<organism evidence="2 3">
    <name type="scientific">Robiginitalea marina</name>
    <dbReference type="NCBI Taxonomy" id="2954105"/>
    <lineage>
        <taxon>Bacteria</taxon>
        <taxon>Pseudomonadati</taxon>
        <taxon>Bacteroidota</taxon>
        <taxon>Flavobacteriia</taxon>
        <taxon>Flavobacteriales</taxon>
        <taxon>Flavobacteriaceae</taxon>
        <taxon>Robiginitalea</taxon>
    </lineage>
</organism>
<comment type="caution">
    <text evidence="2">The sequence shown here is derived from an EMBL/GenBank/DDBJ whole genome shotgun (WGS) entry which is preliminary data.</text>
</comment>
<keyword evidence="1" id="KW-1133">Transmembrane helix</keyword>